<evidence type="ECO:0000313" key="1">
    <source>
        <dbReference type="EMBL" id="CAD9864016.1"/>
    </source>
</evidence>
<name>A0A7S2UZ82_9STRA</name>
<dbReference type="PANTHER" id="PTHR13061">
    <property type="entry name" value="DYNACTIN SUBUNIT P25"/>
    <property type="match status" value="1"/>
</dbReference>
<dbReference type="SUPFAM" id="SSF51161">
    <property type="entry name" value="Trimeric LpxA-like enzymes"/>
    <property type="match status" value="1"/>
</dbReference>
<dbReference type="Gene3D" id="2.160.10.10">
    <property type="entry name" value="Hexapeptide repeat proteins"/>
    <property type="match status" value="1"/>
</dbReference>
<sequence length="260" mass="27891">MLRSGGALSRQVRSAIYVRSFATNELSPLEWVQHYLGKALRESGQALDRLGLRYQGDEYFFDHWSRHRQVMPLTGIGVPDLGQGAFVAPSAAVIGDVDLGPKASVWYNTVIRGDVGSVKVGEETNIQDGVVIQASTFPGFLEAEHKDEDDHEVDVVVPKDVTIGRRVTIGHGAMIYASTIGDHALVGINAVVGEGATVESKAMVAANAVVAPQTVVPARQLWAGNPAAYVRDLTEEEVAYLDTSATNYMKLASEHSAACS</sequence>
<dbReference type="InterPro" id="IPR011004">
    <property type="entry name" value="Trimer_LpxA-like_sf"/>
</dbReference>
<proteinExistence type="predicted"/>
<evidence type="ECO:0008006" key="2">
    <source>
        <dbReference type="Google" id="ProtNLM"/>
    </source>
</evidence>
<dbReference type="PANTHER" id="PTHR13061:SF29">
    <property type="entry name" value="GAMMA CARBONIC ANHYDRASE-LIKE 1, MITOCHONDRIAL-RELATED"/>
    <property type="match status" value="1"/>
</dbReference>
<accession>A0A7S2UZ82</accession>
<gene>
    <name evidence="1" type="ORF">FJAP1339_LOCUS6213</name>
</gene>
<dbReference type="InterPro" id="IPR047324">
    <property type="entry name" value="LbH_gamma_CA-like"/>
</dbReference>
<dbReference type="EMBL" id="HBHR01012737">
    <property type="protein sequence ID" value="CAD9864016.1"/>
    <property type="molecule type" value="Transcribed_RNA"/>
</dbReference>
<dbReference type="AlphaFoldDB" id="A0A7S2UZ82"/>
<protein>
    <recommendedName>
        <fullName evidence="2">Gamma carbonic anhydrase</fullName>
    </recommendedName>
</protein>
<organism evidence="1">
    <name type="scientific">Fibrocapsa japonica</name>
    <dbReference type="NCBI Taxonomy" id="94617"/>
    <lineage>
        <taxon>Eukaryota</taxon>
        <taxon>Sar</taxon>
        <taxon>Stramenopiles</taxon>
        <taxon>Ochrophyta</taxon>
        <taxon>Raphidophyceae</taxon>
        <taxon>Chattonellales</taxon>
        <taxon>Chattonellaceae</taxon>
        <taxon>Fibrocapsa</taxon>
    </lineage>
</organism>
<reference evidence="1" key="1">
    <citation type="submission" date="2021-01" db="EMBL/GenBank/DDBJ databases">
        <authorList>
            <person name="Corre E."/>
            <person name="Pelletier E."/>
            <person name="Niang G."/>
            <person name="Scheremetjew M."/>
            <person name="Finn R."/>
            <person name="Kale V."/>
            <person name="Holt S."/>
            <person name="Cochrane G."/>
            <person name="Meng A."/>
            <person name="Brown T."/>
            <person name="Cohen L."/>
        </authorList>
    </citation>
    <scope>NUCLEOTIDE SEQUENCE</scope>
    <source>
        <strain evidence="1">CCMP1661</strain>
    </source>
</reference>
<dbReference type="InterPro" id="IPR050484">
    <property type="entry name" value="Transf_Hexapept/Carb_Anhydrase"/>
</dbReference>
<dbReference type="CDD" id="cd04645">
    <property type="entry name" value="LbH_gamma_CA_like"/>
    <property type="match status" value="1"/>
</dbReference>